<evidence type="ECO:0000256" key="1">
    <source>
        <dbReference type="SAM" id="Phobius"/>
    </source>
</evidence>
<keyword evidence="1" id="KW-0472">Membrane</keyword>
<gene>
    <name evidence="2" type="ORF">H4K34_12670</name>
</gene>
<proteinExistence type="predicted"/>
<organism evidence="2 3">
    <name type="scientific">Croceimicrobium hydrocarbonivorans</name>
    <dbReference type="NCBI Taxonomy" id="2761580"/>
    <lineage>
        <taxon>Bacteria</taxon>
        <taxon>Pseudomonadati</taxon>
        <taxon>Bacteroidota</taxon>
        <taxon>Flavobacteriia</taxon>
        <taxon>Flavobacteriales</taxon>
        <taxon>Owenweeksiaceae</taxon>
        <taxon>Croceimicrobium</taxon>
    </lineage>
</organism>
<accession>A0A7H0VBX6</accession>
<feature type="transmembrane region" description="Helical" evidence="1">
    <location>
        <begin position="20"/>
        <end position="41"/>
    </location>
</feature>
<dbReference type="EMBL" id="CP060139">
    <property type="protein sequence ID" value="QNR23224.1"/>
    <property type="molecule type" value="Genomic_DNA"/>
</dbReference>
<evidence type="ECO:0000313" key="2">
    <source>
        <dbReference type="EMBL" id="QNR23224.1"/>
    </source>
</evidence>
<keyword evidence="1" id="KW-0812">Transmembrane</keyword>
<protein>
    <submittedName>
        <fullName evidence="2">Type II secretion system protein</fullName>
    </submittedName>
</protein>
<dbReference type="AlphaFoldDB" id="A0A7H0VBX6"/>
<name>A0A7H0VBX6_9FLAO</name>
<dbReference type="Proteomes" id="UP000516305">
    <property type="component" value="Chromosome"/>
</dbReference>
<dbReference type="KEGG" id="chyd:H4K34_12670"/>
<reference evidence="2 3" key="1">
    <citation type="submission" date="2020-08" db="EMBL/GenBank/DDBJ databases">
        <title>Croceimicrobium hydrocarbonivorans gen. nov., sp. nov., a novel marine bacterium isolated from a bacterial consortium that degrades polyethylene terephthalate.</title>
        <authorList>
            <person name="Liu R."/>
        </authorList>
    </citation>
    <scope>NUCLEOTIDE SEQUENCE [LARGE SCALE GENOMIC DNA]</scope>
    <source>
        <strain evidence="2 3">A20-9</strain>
    </source>
</reference>
<keyword evidence="1" id="KW-1133">Transmembrane helix</keyword>
<sequence>MSSSIKDMSTKLEASTLVENLVAMTVISLVLGFGMMIFLRLNGPGGTNQRLAEVQQVASQYFQKQELDFKLEYLPPDISGWTLSIDKEHKGEHLIGLHFRAESNKNSGLSYERIRWFYVH</sequence>
<evidence type="ECO:0000313" key="3">
    <source>
        <dbReference type="Proteomes" id="UP000516305"/>
    </source>
</evidence>
<keyword evidence="3" id="KW-1185">Reference proteome</keyword>
<dbReference type="RefSeq" id="WP_210757754.1">
    <property type="nucleotide sequence ID" value="NZ_CP060139.1"/>
</dbReference>